<proteinExistence type="predicted"/>
<reference evidence="1" key="1">
    <citation type="journal article" date="2020" name="Fungal Divers.">
        <title>Resolving the Mortierellaceae phylogeny through synthesis of multi-gene phylogenetics and phylogenomics.</title>
        <authorList>
            <person name="Vandepol N."/>
            <person name="Liber J."/>
            <person name="Desiro A."/>
            <person name="Na H."/>
            <person name="Kennedy M."/>
            <person name="Barry K."/>
            <person name="Grigoriev I.V."/>
            <person name="Miller A.N."/>
            <person name="O'Donnell K."/>
            <person name="Stajich J.E."/>
            <person name="Bonito G."/>
        </authorList>
    </citation>
    <scope>NUCLEOTIDE SEQUENCE</scope>
    <source>
        <strain evidence="1">REB-010B</strain>
    </source>
</reference>
<dbReference type="AlphaFoldDB" id="A0A9P6RGL1"/>
<evidence type="ECO:0000313" key="1">
    <source>
        <dbReference type="EMBL" id="KAG0317324.1"/>
    </source>
</evidence>
<protein>
    <submittedName>
        <fullName evidence="1">Uncharacterized protein</fullName>
    </submittedName>
</protein>
<keyword evidence="2" id="KW-1185">Reference proteome</keyword>
<dbReference type="OrthoDB" id="3006326at2759"/>
<dbReference type="EMBL" id="JAAAIP010000429">
    <property type="protein sequence ID" value="KAG0317324.1"/>
    <property type="molecule type" value="Genomic_DNA"/>
</dbReference>
<evidence type="ECO:0000313" key="2">
    <source>
        <dbReference type="Proteomes" id="UP000738325"/>
    </source>
</evidence>
<dbReference type="Proteomes" id="UP000738325">
    <property type="component" value="Unassembled WGS sequence"/>
</dbReference>
<comment type="caution">
    <text evidence="1">The sequence shown here is derived from an EMBL/GenBank/DDBJ whole genome shotgun (WGS) entry which is preliminary data.</text>
</comment>
<accession>A0A9P6RGL1</accession>
<gene>
    <name evidence="1" type="ORF">BGZ99_006360</name>
</gene>
<organism evidence="1 2">
    <name type="scientific">Dissophora globulifera</name>
    <dbReference type="NCBI Taxonomy" id="979702"/>
    <lineage>
        <taxon>Eukaryota</taxon>
        <taxon>Fungi</taxon>
        <taxon>Fungi incertae sedis</taxon>
        <taxon>Mucoromycota</taxon>
        <taxon>Mortierellomycotina</taxon>
        <taxon>Mortierellomycetes</taxon>
        <taxon>Mortierellales</taxon>
        <taxon>Mortierellaceae</taxon>
        <taxon>Dissophora</taxon>
    </lineage>
</organism>
<name>A0A9P6RGL1_9FUNG</name>
<sequence>MKSLRINGLYIFRSMSFPPELSIKYSRPNGQTVESNQVDSWELKASRRALRNLKTLLAGQPMLDLLQNQIEVANAYFKDIIERSNGQYGESRIDLQAKGITLAQFMEWWKVWMVELQKPELKQKVFLDTMVPAHPEHYALPSVGGGIVETIGEHVARVHIQPCVNPPDFVRAYGDPTYQQLPAIGTLDDGSVLFYILQEVRDSEEGCDFRLRLLFPAAAPQVFFDEHAEHLAVEFRSFIGTAFAWHQKQSN</sequence>